<dbReference type="OrthoDB" id="9772736at2"/>
<evidence type="ECO:0000313" key="4">
    <source>
        <dbReference type="EMBL" id="MVZ64120.1"/>
    </source>
</evidence>
<evidence type="ECO:0000313" key="5">
    <source>
        <dbReference type="Proteomes" id="UP000435036"/>
    </source>
</evidence>
<evidence type="ECO:0000256" key="2">
    <source>
        <dbReference type="ARBA" id="ARBA00023002"/>
    </source>
</evidence>
<keyword evidence="2" id="KW-0560">Oxidoreductase</keyword>
<dbReference type="EMBL" id="WSQA01000022">
    <property type="protein sequence ID" value="MVZ64120.1"/>
    <property type="molecule type" value="Genomic_DNA"/>
</dbReference>
<keyword evidence="5" id="KW-1185">Reference proteome</keyword>
<dbReference type="AlphaFoldDB" id="A0A6N8L307"/>
<name>A0A6N8L307_9SPHI</name>
<keyword evidence="1" id="KW-0285">Flavoprotein</keyword>
<organism evidence="4 5">
    <name type="scientific">Sphingobacterium humi</name>
    <dbReference type="NCBI Taxonomy" id="1796905"/>
    <lineage>
        <taxon>Bacteria</taxon>
        <taxon>Pseudomonadati</taxon>
        <taxon>Bacteroidota</taxon>
        <taxon>Sphingobacteriia</taxon>
        <taxon>Sphingobacteriales</taxon>
        <taxon>Sphingobacteriaceae</taxon>
        <taxon>Sphingobacterium</taxon>
    </lineage>
</organism>
<dbReference type="GO" id="GO:0016491">
    <property type="term" value="F:oxidoreductase activity"/>
    <property type="evidence" value="ECO:0007669"/>
    <property type="project" value="UniProtKB-KW"/>
</dbReference>
<comment type="caution">
    <text evidence="4">The sequence shown here is derived from an EMBL/GenBank/DDBJ whole genome shotgun (WGS) entry which is preliminary data.</text>
</comment>
<dbReference type="InterPro" id="IPR051799">
    <property type="entry name" value="NADH_flavin_oxidoreductase"/>
</dbReference>
<evidence type="ECO:0000259" key="3">
    <source>
        <dbReference type="Pfam" id="PF00724"/>
    </source>
</evidence>
<dbReference type="RefSeq" id="WP_160370838.1">
    <property type="nucleotide sequence ID" value="NZ_WSQA01000022.1"/>
</dbReference>
<dbReference type="CDD" id="cd02803">
    <property type="entry name" value="OYE_like_FMN_family"/>
    <property type="match status" value="1"/>
</dbReference>
<dbReference type="InterPro" id="IPR013785">
    <property type="entry name" value="Aldolase_TIM"/>
</dbReference>
<gene>
    <name evidence="4" type="ORF">GQF63_19020</name>
</gene>
<dbReference type="SUPFAM" id="SSF51395">
    <property type="entry name" value="FMN-linked oxidoreductases"/>
    <property type="match status" value="1"/>
</dbReference>
<dbReference type="PANTHER" id="PTHR43656">
    <property type="entry name" value="BINDING OXIDOREDUCTASE, PUTATIVE (AFU_ORTHOLOGUE AFUA_2G08260)-RELATED"/>
    <property type="match status" value="1"/>
</dbReference>
<dbReference type="PANTHER" id="PTHR43656:SF2">
    <property type="entry name" value="BINDING OXIDOREDUCTASE, PUTATIVE (AFU_ORTHOLOGUE AFUA_2G08260)-RELATED"/>
    <property type="match status" value="1"/>
</dbReference>
<dbReference type="InterPro" id="IPR001155">
    <property type="entry name" value="OxRdtase_FMN_N"/>
</dbReference>
<reference evidence="4 5" key="1">
    <citation type="submission" date="2019-12" db="EMBL/GenBank/DDBJ databases">
        <authorList>
            <person name="Dong K."/>
        </authorList>
    </citation>
    <scope>NUCLEOTIDE SEQUENCE [LARGE SCALE GENOMIC DNA]</scope>
    <source>
        <strain evidence="4 5">JCM 31225</strain>
    </source>
</reference>
<proteinExistence type="predicted"/>
<feature type="domain" description="NADH:flavin oxidoreductase/NADH oxidase N-terminal" evidence="3">
    <location>
        <begin position="14"/>
        <end position="341"/>
    </location>
</feature>
<dbReference type="Proteomes" id="UP000435036">
    <property type="component" value="Unassembled WGS sequence"/>
</dbReference>
<protein>
    <submittedName>
        <fullName evidence="4">NADH:flavin oxidoreductase</fullName>
    </submittedName>
</protein>
<accession>A0A6N8L307</accession>
<dbReference type="Gene3D" id="3.20.20.70">
    <property type="entry name" value="Aldolase class I"/>
    <property type="match status" value="1"/>
</dbReference>
<evidence type="ECO:0000256" key="1">
    <source>
        <dbReference type="ARBA" id="ARBA00022630"/>
    </source>
</evidence>
<dbReference type="GO" id="GO:0010181">
    <property type="term" value="F:FMN binding"/>
    <property type="evidence" value="ECO:0007669"/>
    <property type="project" value="InterPro"/>
</dbReference>
<dbReference type="Pfam" id="PF00724">
    <property type="entry name" value="Oxidored_FMN"/>
    <property type="match status" value="1"/>
</dbReference>
<sequence length="371" mass="40848">MKHHPIFQNTITWKKELINRTVVAPMSRVSATAEGLATDEMKDYYSAFAIGGFGVIITEGIYTDVYGSQSYNNQPALVTDAQINSWEKVTRAVHQSPALIFAQLMHAGALSQYSEETLAPSALKPIGIKMPSFGGEGAFPIPKEMDLTDIERMKQGFVSGAVKAYKAGFDGVEIHGANGYLLDQFLTPELNRRIDHYGGTMQNRFRVIAEIIAGIKATVPEDFIVGLRVSEGKVNDLTYRWAQGIETAKELAAEIKMSKPDFVHVAVQTGEWERDSFYGEGVSLASVIRQATSIPVIANGGFHNLDKAEVALKNGHATLIAIGKAALADPHWVMKTMNGLPLIPFHREMLWPEATLNHTRKIVKELNLEHS</sequence>